<dbReference type="Pfam" id="PF05402">
    <property type="entry name" value="PqqD"/>
    <property type="match status" value="1"/>
</dbReference>
<dbReference type="NCBIfam" id="TIGR03859">
    <property type="entry name" value="PQQ_PqqD"/>
    <property type="match status" value="1"/>
</dbReference>
<protein>
    <submittedName>
        <fullName evidence="4">Pyrroloquinoline quinone biosynthesis protein D</fullName>
    </submittedName>
</protein>
<dbReference type="AlphaFoldDB" id="A0A495VVZ3"/>
<gene>
    <name evidence="4" type="ORF">C8E97_1063</name>
</gene>
<comment type="subunit">
    <text evidence="2">Monomer. Interacts with PqqE.</text>
</comment>
<dbReference type="InterPro" id="IPR008792">
    <property type="entry name" value="PQQD"/>
</dbReference>
<evidence type="ECO:0000256" key="3">
    <source>
        <dbReference type="ARBA" id="ARBA00022905"/>
    </source>
</evidence>
<dbReference type="GO" id="GO:0048038">
    <property type="term" value="F:quinone binding"/>
    <property type="evidence" value="ECO:0007669"/>
    <property type="project" value="InterPro"/>
</dbReference>
<sequence length="89" mass="9501">MTNLAATPRLGKGVKTSYDRTRDSHVVLFPEGVLVLNETAAAVVGLCDGHRTIADIAARLGERFDGVLPEDVADLVTRLAARRVVETDG</sequence>
<dbReference type="GO" id="GO:0018189">
    <property type="term" value="P:pyrroloquinoline quinone biosynthetic process"/>
    <property type="evidence" value="ECO:0007669"/>
    <property type="project" value="UniProtKB-UniPathway"/>
</dbReference>
<comment type="caution">
    <text evidence="4">The sequence shown here is derived from an EMBL/GenBank/DDBJ whole genome shotgun (WGS) entry which is preliminary data.</text>
</comment>
<accession>A0A495VVZ3</accession>
<evidence type="ECO:0000313" key="5">
    <source>
        <dbReference type="Proteomes" id="UP000282084"/>
    </source>
</evidence>
<dbReference type="EMBL" id="RBXO01000001">
    <property type="protein sequence ID" value="RKT52545.1"/>
    <property type="molecule type" value="Genomic_DNA"/>
</dbReference>
<dbReference type="OrthoDB" id="7995890at2"/>
<keyword evidence="5" id="KW-1185">Reference proteome</keyword>
<dbReference type="InterPro" id="IPR022479">
    <property type="entry name" value="PqqD_bac"/>
</dbReference>
<evidence type="ECO:0000256" key="2">
    <source>
        <dbReference type="ARBA" id="ARBA00011741"/>
    </source>
</evidence>
<comment type="pathway">
    <text evidence="1">Cofactor biosynthesis; pyrroloquinoline quinone biosynthesis.</text>
</comment>
<evidence type="ECO:0000256" key="1">
    <source>
        <dbReference type="ARBA" id="ARBA00004886"/>
    </source>
</evidence>
<name>A0A495VVZ3_9PSEU</name>
<dbReference type="Gene3D" id="1.10.10.1150">
    <property type="entry name" value="Coenzyme PQQ synthesis protein D (PqqD)"/>
    <property type="match status" value="1"/>
</dbReference>
<dbReference type="Proteomes" id="UP000282084">
    <property type="component" value="Unassembled WGS sequence"/>
</dbReference>
<dbReference type="InterPro" id="IPR041881">
    <property type="entry name" value="PqqD_sf"/>
</dbReference>
<evidence type="ECO:0000313" key="4">
    <source>
        <dbReference type="EMBL" id="RKT52545.1"/>
    </source>
</evidence>
<dbReference type="RefSeq" id="WP_121002178.1">
    <property type="nucleotide sequence ID" value="NZ_RBXO01000001.1"/>
</dbReference>
<keyword evidence="3" id="KW-0884">PQQ biosynthesis</keyword>
<dbReference type="UniPathway" id="UPA00539"/>
<reference evidence="4 5" key="1">
    <citation type="submission" date="2018-10" db="EMBL/GenBank/DDBJ databases">
        <title>Sequencing the genomes of 1000 actinobacteria strains.</title>
        <authorList>
            <person name="Klenk H.-P."/>
        </authorList>
    </citation>
    <scope>NUCLEOTIDE SEQUENCE [LARGE SCALE GENOMIC DNA]</scope>
    <source>
        <strain evidence="4 5">DSM 43800</strain>
    </source>
</reference>
<proteinExistence type="predicted"/>
<organism evidence="4 5">
    <name type="scientific">Saccharothrix australiensis</name>
    <dbReference type="NCBI Taxonomy" id="2072"/>
    <lineage>
        <taxon>Bacteria</taxon>
        <taxon>Bacillati</taxon>
        <taxon>Actinomycetota</taxon>
        <taxon>Actinomycetes</taxon>
        <taxon>Pseudonocardiales</taxon>
        <taxon>Pseudonocardiaceae</taxon>
        <taxon>Saccharothrix</taxon>
    </lineage>
</organism>